<evidence type="ECO:0000313" key="3">
    <source>
        <dbReference type="Proteomes" id="UP000542111"/>
    </source>
</evidence>
<reference evidence="2 3" key="1">
    <citation type="journal article" date="2020" name="Front. Microbiol.">
        <title>Genetic Organization of the aprX-lipA2 Operon Affects the Proteolytic Potential of Pseudomonas Species in Milk.</title>
        <authorList>
            <person name="Maier C."/>
            <person name="Huptas C."/>
            <person name="von Neubeck M."/>
            <person name="Scherer S."/>
            <person name="Wenning M."/>
            <person name="Lucking G."/>
        </authorList>
    </citation>
    <scope>NUCLEOTIDE SEQUENCE [LARGE SCALE GENOMIC DNA]</scope>
    <source>
        <strain evidence="2 3">G4779</strain>
    </source>
</reference>
<gene>
    <name evidence="2" type="ORF">HBO33_03705</name>
</gene>
<evidence type="ECO:0000313" key="2">
    <source>
        <dbReference type="EMBL" id="NNA94260.1"/>
    </source>
</evidence>
<dbReference type="EMBL" id="JAAQYP010000004">
    <property type="protein sequence ID" value="NNA94260.1"/>
    <property type="molecule type" value="Genomic_DNA"/>
</dbReference>
<feature type="signal peptide" evidence="1">
    <location>
        <begin position="1"/>
        <end position="29"/>
    </location>
</feature>
<name>A0A7Y1QJS1_9PSED</name>
<feature type="chain" id="PRO_5030519593" description="DUF2282 domain-containing protein" evidence="1">
    <location>
        <begin position="30"/>
        <end position="84"/>
    </location>
</feature>
<evidence type="ECO:0008006" key="4">
    <source>
        <dbReference type="Google" id="ProtNLM"/>
    </source>
</evidence>
<keyword evidence="1" id="KW-0732">Signal</keyword>
<dbReference type="RefSeq" id="WP_169897444.1">
    <property type="nucleotide sequence ID" value="NZ_JAAQYP010000004.1"/>
</dbReference>
<comment type="caution">
    <text evidence="2">The sequence shown here is derived from an EMBL/GenBank/DDBJ whole genome shotgun (WGS) entry which is preliminary data.</text>
</comment>
<accession>A0A7Y1QJS1</accession>
<organism evidence="2 3">
    <name type="scientific">Pseudomonas gessardii</name>
    <dbReference type="NCBI Taxonomy" id="78544"/>
    <lineage>
        <taxon>Bacteria</taxon>
        <taxon>Pseudomonadati</taxon>
        <taxon>Pseudomonadota</taxon>
        <taxon>Gammaproteobacteria</taxon>
        <taxon>Pseudomonadales</taxon>
        <taxon>Pseudomonadaceae</taxon>
        <taxon>Pseudomonas</taxon>
    </lineage>
</organism>
<protein>
    <recommendedName>
        <fullName evidence="4">DUF2282 domain-containing protein</fullName>
    </recommendedName>
</protein>
<proteinExistence type="predicted"/>
<dbReference type="AlphaFoldDB" id="A0A7Y1QJS1"/>
<sequence>MNIKNAVSGAALAIAAATMFAGVATQVQAADEANVHCYGVTSCKGMNDCKTAENACKGQAVCKGHGFKAMTKAACDAAGGNVGE</sequence>
<evidence type="ECO:0000256" key="1">
    <source>
        <dbReference type="SAM" id="SignalP"/>
    </source>
</evidence>
<dbReference type="Proteomes" id="UP000542111">
    <property type="component" value="Unassembled WGS sequence"/>
</dbReference>